<evidence type="ECO:0000256" key="5">
    <source>
        <dbReference type="ARBA" id="ARBA00022839"/>
    </source>
</evidence>
<comment type="caution">
    <text evidence="8">The sequence shown here is derived from an EMBL/GenBank/DDBJ whole genome shotgun (WGS) entry which is preliminary data.</text>
</comment>
<comment type="function">
    <text evidence="6">SbcCD cleaves DNA hairpin structures. These structures can inhibit DNA replication and are intermediates in certain DNA recombination reactions. The complex acts as a 3'-&gt;5' double strand exonuclease that can open hairpins. It also has a 5' single-strand endonuclease activity.</text>
</comment>
<dbReference type="eggNOG" id="COG0420">
    <property type="taxonomic scope" value="Bacteria"/>
</dbReference>
<comment type="subunit">
    <text evidence="6">Heterodimer of SbcC and SbcD.</text>
</comment>
<comment type="similarity">
    <text evidence="1 6">Belongs to the SbcD family.</text>
</comment>
<dbReference type="InterPro" id="IPR050535">
    <property type="entry name" value="DNA_Repair-Maintenance_Comp"/>
</dbReference>
<evidence type="ECO:0000256" key="1">
    <source>
        <dbReference type="ARBA" id="ARBA00010555"/>
    </source>
</evidence>
<keyword evidence="5 6" id="KW-0269">Exonuclease</keyword>
<dbReference type="NCBIfam" id="TIGR00619">
    <property type="entry name" value="sbcd"/>
    <property type="match status" value="1"/>
</dbReference>
<proteinExistence type="inferred from homology"/>
<dbReference type="AlphaFoldDB" id="D1NTD7"/>
<dbReference type="InterPro" id="IPR004593">
    <property type="entry name" value="SbcD"/>
</dbReference>
<keyword evidence="6" id="KW-0235">DNA replication</keyword>
<keyword evidence="11" id="KW-1185">Reference proteome</keyword>
<keyword evidence="6" id="KW-0233">DNA recombination</keyword>
<evidence type="ECO:0000313" key="9">
    <source>
        <dbReference type="EMBL" id="KFI57691.1"/>
    </source>
</evidence>
<dbReference type="GO" id="GO:0006260">
    <property type="term" value="P:DNA replication"/>
    <property type="evidence" value="ECO:0007669"/>
    <property type="project" value="UniProtKB-KW"/>
</dbReference>
<dbReference type="Proteomes" id="UP000029074">
    <property type="component" value="Unassembled WGS sequence"/>
</dbReference>
<dbReference type="GO" id="GO:0006310">
    <property type="term" value="P:DNA recombination"/>
    <property type="evidence" value="ECO:0007669"/>
    <property type="project" value="UniProtKB-KW"/>
</dbReference>
<dbReference type="CDD" id="cd00840">
    <property type="entry name" value="MPP_Mre11_N"/>
    <property type="match status" value="1"/>
</dbReference>
<dbReference type="InterPro" id="IPR004843">
    <property type="entry name" value="Calcineurin-like_PHP"/>
</dbReference>
<reference evidence="9 11" key="2">
    <citation type="submission" date="2014-03" db="EMBL/GenBank/DDBJ databases">
        <title>Genomics of Bifidobacteria.</title>
        <authorList>
            <person name="Ventura M."/>
            <person name="Milani C."/>
            <person name="Lugli G.A."/>
        </authorList>
    </citation>
    <scope>NUCLEOTIDE SEQUENCE [LARGE SCALE GENOMIC DNA]</scope>
    <source>
        <strain evidence="9 11">LMG 11596</strain>
    </source>
</reference>
<evidence type="ECO:0000313" key="10">
    <source>
        <dbReference type="Proteomes" id="UP000003656"/>
    </source>
</evidence>
<evidence type="ECO:0000256" key="4">
    <source>
        <dbReference type="ARBA" id="ARBA00022801"/>
    </source>
</evidence>
<gene>
    <name evidence="6 8" type="primary">sbcD</name>
    <name evidence="9" type="ORF">BGLCM_1381</name>
    <name evidence="8" type="ORF">BIFGAL_03094</name>
</gene>
<accession>D1NTD7</accession>
<dbReference type="GO" id="GO:0008408">
    <property type="term" value="F:3'-5' exonuclease activity"/>
    <property type="evidence" value="ECO:0007669"/>
    <property type="project" value="InterPro"/>
</dbReference>
<keyword evidence="3 6" id="KW-0540">Nuclease</keyword>
<dbReference type="Gene3D" id="3.60.21.10">
    <property type="match status" value="1"/>
</dbReference>
<feature type="domain" description="Calcineurin-like phosphoesterase" evidence="7">
    <location>
        <begin position="1"/>
        <end position="233"/>
    </location>
</feature>
<organism evidence="8 10">
    <name type="scientific">Bifidobacterium gallicum DSM 20093 = LMG 11596</name>
    <dbReference type="NCBI Taxonomy" id="561180"/>
    <lineage>
        <taxon>Bacteria</taxon>
        <taxon>Bacillati</taxon>
        <taxon>Actinomycetota</taxon>
        <taxon>Actinomycetes</taxon>
        <taxon>Bifidobacteriales</taxon>
        <taxon>Bifidobacteriaceae</taxon>
        <taxon>Bifidobacterium</taxon>
    </lineage>
</organism>
<dbReference type="PANTHER" id="PTHR30337">
    <property type="entry name" value="COMPONENT OF ATP-DEPENDENT DSDNA EXONUCLEASE"/>
    <property type="match status" value="1"/>
</dbReference>
<dbReference type="InterPro" id="IPR029052">
    <property type="entry name" value="Metallo-depent_PP-like"/>
</dbReference>
<protein>
    <recommendedName>
        <fullName evidence="2 6">Nuclease SbcCD subunit D</fullName>
    </recommendedName>
</protein>
<dbReference type="OrthoDB" id="9773856at2"/>
<dbReference type="Proteomes" id="UP000003656">
    <property type="component" value="Unassembled WGS sequence"/>
</dbReference>
<evidence type="ECO:0000259" key="7">
    <source>
        <dbReference type="Pfam" id="PF00149"/>
    </source>
</evidence>
<sequence>MRMLHTSDWHIGRRFKGMDLLDYQTRVLDWLIDTIECEHVDVLCVSGDIYDLPRPGADAVRVFDQAYERLGALQVNGHALHVVMTPGNHDSAARLGVGSRLLRENVHMRCDLAYIGEPVDIAVGGQRLLIYALPYLNPDASRGMLAKLAGHDVACSHAAVMQAALELVHADLERRREQDHDVPAVLMAHTFVSGAEQSDSERGIAVGGIDSVPASMFSTSGLDYLALGHLHRPQRVTIPVTGDAMHTPIARYSGSLLAYSFSERTVPPRLGNGKQVVIVDFEHATGNVPHNTDVLEDAEDRNEPPVAARVRRVRTLDVQSDEPALVQVSGTPDELIDVLAPLHHDDWVSMQIMLDGPMPRGLYQRLSAAYAYALEKRTQYVGAMARRPRTMADLSTAPDELSVLSGFVQYSYGRPPEPEELAVLKEAVTRVHAARDEHAS</sequence>
<evidence type="ECO:0000313" key="11">
    <source>
        <dbReference type="Proteomes" id="UP000029074"/>
    </source>
</evidence>
<dbReference type="STRING" id="561180.BIFGAL_03094"/>
<keyword evidence="6" id="KW-0255">Endonuclease</keyword>
<dbReference type="Pfam" id="PF00149">
    <property type="entry name" value="Metallophos"/>
    <property type="match status" value="1"/>
</dbReference>
<dbReference type="PANTHER" id="PTHR30337:SF0">
    <property type="entry name" value="NUCLEASE SBCCD SUBUNIT D"/>
    <property type="match status" value="1"/>
</dbReference>
<dbReference type="GO" id="GO:0004519">
    <property type="term" value="F:endonuclease activity"/>
    <property type="evidence" value="ECO:0007669"/>
    <property type="project" value="UniProtKB-KW"/>
</dbReference>
<evidence type="ECO:0000313" key="8">
    <source>
        <dbReference type="EMBL" id="EFA22991.1"/>
    </source>
</evidence>
<name>D1NTD7_9BIFI</name>
<dbReference type="RefSeq" id="WP_006294528.1">
    <property type="nucleotide sequence ID" value="NZ_ABXB03000002.1"/>
</dbReference>
<dbReference type="SUPFAM" id="SSF56300">
    <property type="entry name" value="Metallo-dependent phosphatases"/>
    <property type="match status" value="1"/>
</dbReference>
<reference evidence="8 10" key="1">
    <citation type="submission" date="2009-11" db="EMBL/GenBank/DDBJ databases">
        <authorList>
            <person name="Weinstock G."/>
            <person name="Sodergren E."/>
            <person name="Clifton S."/>
            <person name="Fulton L."/>
            <person name="Fulton B."/>
            <person name="Courtney L."/>
            <person name="Fronick C."/>
            <person name="Harrison M."/>
            <person name="Strong C."/>
            <person name="Farmer C."/>
            <person name="Delahaunty K."/>
            <person name="Markovic C."/>
            <person name="Hall O."/>
            <person name="Minx P."/>
            <person name="Tomlinson C."/>
            <person name="Mitreva M."/>
            <person name="Nelson J."/>
            <person name="Hou S."/>
            <person name="Wollam A."/>
            <person name="Pepin K.H."/>
            <person name="Johnson M."/>
            <person name="Bhonagiri V."/>
            <person name="Nash W.E."/>
            <person name="Warren W."/>
            <person name="Chinwalla A."/>
            <person name="Mardis E.R."/>
            <person name="Wilson R.K."/>
        </authorList>
    </citation>
    <scope>NUCLEOTIDE SEQUENCE [LARGE SCALE GENOMIC DNA]</scope>
    <source>
        <strain evidence="8 10">DSM 20093</strain>
    </source>
</reference>
<evidence type="ECO:0000256" key="6">
    <source>
        <dbReference type="RuleBase" id="RU363069"/>
    </source>
</evidence>
<dbReference type="EMBL" id="ABXB03000002">
    <property type="protein sequence ID" value="EFA22991.1"/>
    <property type="molecule type" value="Genomic_DNA"/>
</dbReference>
<dbReference type="InterPro" id="IPR041796">
    <property type="entry name" value="Mre11_N"/>
</dbReference>
<keyword evidence="4 6" id="KW-0378">Hydrolase</keyword>
<dbReference type="EMBL" id="JGYW01000009">
    <property type="protein sequence ID" value="KFI57691.1"/>
    <property type="molecule type" value="Genomic_DNA"/>
</dbReference>
<evidence type="ECO:0000256" key="2">
    <source>
        <dbReference type="ARBA" id="ARBA00013365"/>
    </source>
</evidence>
<evidence type="ECO:0000256" key="3">
    <source>
        <dbReference type="ARBA" id="ARBA00022722"/>
    </source>
</evidence>